<sequence length="89" mass="9259">MREATLHKHVTDLINSTWCGEDADVATAVLADEDAFGALAYLLGQAGDGEPDGIAKAWGELVAELDDGALDFLTSRAGRPAAFLASRVG</sequence>
<keyword evidence="2" id="KW-1185">Reference proteome</keyword>
<dbReference type="Proteomes" id="UP001501116">
    <property type="component" value="Unassembled WGS sequence"/>
</dbReference>
<reference evidence="1 2" key="1">
    <citation type="journal article" date="2019" name="Int. J. Syst. Evol. Microbiol.">
        <title>The Global Catalogue of Microorganisms (GCM) 10K type strain sequencing project: providing services to taxonomists for standard genome sequencing and annotation.</title>
        <authorList>
            <consortium name="The Broad Institute Genomics Platform"/>
            <consortium name="The Broad Institute Genome Sequencing Center for Infectious Disease"/>
            <person name="Wu L."/>
            <person name="Ma J."/>
        </authorList>
    </citation>
    <scope>NUCLEOTIDE SEQUENCE [LARGE SCALE GENOMIC DNA]</scope>
    <source>
        <strain evidence="1 2">JCM 14545</strain>
    </source>
</reference>
<dbReference type="EMBL" id="BAAANN010000038">
    <property type="protein sequence ID" value="GAA1983060.1"/>
    <property type="molecule type" value="Genomic_DNA"/>
</dbReference>
<evidence type="ECO:0000313" key="2">
    <source>
        <dbReference type="Proteomes" id="UP001501116"/>
    </source>
</evidence>
<gene>
    <name evidence="1" type="ORF">GCM10009754_70140</name>
</gene>
<accession>A0ABN2SA04</accession>
<comment type="caution">
    <text evidence="1">The sequence shown here is derived from an EMBL/GenBank/DDBJ whole genome shotgun (WGS) entry which is preliminary data.</text>
</comment>
<organism evidence="1 2">
    <name type="scientific">Amycolatopsis minnesotensis</name>
    <dbReference type="NCBI Taxonomy" id="337894"/>
    <lineage>
        <taxon>Bacteria</taxon>
        <taxon>Bacillati</taxon>
        <taxon>Actinomycetota</taxon>
        <taxon>Actinomycetes</taxon>
        <taxon>Pseudonocardiales</taxon>
        <taxon>Pseudonocardiaceae</taxon>
        <taxon>Amycolatopsis</taxon>
    </lineage>
</organism>
<proteinExistence type="predicted"/>
<name>A0ABN2SA04_9PSEU</name>
<dbReference type="RefSeq" id="WP_344428974.1">
    <property type="nucleotide sequence ID" value="NZ_BAAANN010000038.1"/>
</dbReference>
<protein>
    <submittedName>
        <fullName evidence="1">Uncharacterized protein</fullName>
    </submittedName>
</protein>
<evidence type="ECO:0000313" key="1">
    <source>
        <dbReference type="EMBL" id="GAA1983060.1"/>
    </source>
</evidence>